<evidence type="ECO:0000259" key="13">
    <source>
        <dbReference type="PROSITE" id="PS50109"/>
    </source>
</evidence>
<feature type="domain" description="PAS" evidence="15">
    <location>
        <begin position="323"/>
        <end position="366"/>
    </location>
</feature>
<dbReference type="eggNOG" id="COG2202">
    <property type="taxonomic scope" value="Bacteria"/>
</dbReference>
<feature type="domain" description="Histidine kinase" evidence="13">
    <location>
        <begin position="903"/>
        <end position="1119"/>
    </location>
</feature>
<dbReference type="OrthoDB" id="9813024at2"/>
<keyword evidence="18" id="KW-1185">Reference proteome</keyword>
<dbReference type="SMART" id="SM00448">
    <property type="entry name" value="REC"/>
    <property type="match status" value="1"/>
</dbReference>
<dbReference type="GO" id="GO:0005886">
    <property type="term" value="C:plasma membrane"/>
    <property type="evidence" value="ECO:0007669"/>
    <property type="project" value="UniProtKB-SubCell"/>
</dbReference>
<keyword evidence="4" id="KW-1003">Cell membrane</keyword>
<dbReference type="CDD" id="cd00130">
    <property type="entry name" value="PAS"/>
    <property type="match status" value="4"/>
</dbReference>
<dbReference type="InterPro" id="IPR004358">
    <property type="entry name" value="Sig_transdc_His_kin-like_C"/>
</dbReference>
<dbReference type="PROSITE" id="PS50113">
    <property type="entry name" value="PAC"/>
    <property type="match status" value="2"/>
</dbReference>
<reference evidence="17 18" key="1">
    <citation type="journal article" date="2013" name="Genome Announc.">
        <title>Draft genome sequences for three mercury-methylating, sulfate-reducing bacteria.</title>
        <authorList>
            <person name="Brown S.D."/>
            <person name="Hurt R.A.Jr."/>
            <person name="Gilmour C.C."/>
            <person name="Elias D.A."/>
        </authorList>
    </citation>
    <scope>NUCLEOTIDE SEQUENCE [LARGE SCALE GENOMIC DNA]</scope>
    <source>
        <strain evidence="17 18">DSM 2059</strain>
    </source>
</reference>
<dbReference type="InterPro" id="IPR013656">
    <property type="entry name" value="PAS_4"/>
</dbReference>
<dbReference type="PANTHER" id="PTHR43065:SF42">
    <property type="entry name" value="TWO-COMPONENT SENSOR PPRA"/>
    <property type="match status" value="1"/>
</dbReference>
<dbReference type="GO" id="GO:0071555">
    <property type="term" value="P:cell wall organization"/>
    <property type="evidence" value="ECO:0007669"/>
    <property type="project" value="InterPro"/>
</dbReference>
<evidence type="ECO:0000313" key="18">
    <source>
        <dbReference type="Proteomes" id="UP000014977"/>
    </source>
</evidence>
<dbReference type="InterPro" id="IPR011006">
    <property type="entry name" value="CheY-like_superfamily"/>
</dbReference>
<feature type="domain" description="PAS" evidence="15">
    <location>
        <begin position="767"/>
        <end position="838"/>
    </location>
</feature>
<comment type="subcellular location">
    <subcellularLocation>
        <location evidence="2">Cell membrane</location>
        <topology evidence="2">Multi-pass membrane protein</topology>
    </subcellularLocation>
</comment>
<keyword evidence="5 11" id="KW-0597">Phosphoprotein</keyword>
<dbReference type="Pfam" id="PF00512">
    <property type="entry name" value="HisKA"/>
    <property type="match status" value="1"/>
</dbReference>
<keyword evidence="6" id="KW-0808">Transferase</keyword>
<feature type="domain" description="PAC" evidence="16">
    <location>
        <begin position="715"/>
        <end position="766"/>
    </location>
</feature>
<dbReference type="InterPro" id="IPR001789">
    <property type="entry name" value="Sig_transdc_resp-reg_receiver"/>
</dbReference>
<evidence type="ECO:0000259" key="14">
    <source>
        <dbReference type="PROSITE" id="PS50110"/>
    </source>
</evidence>
<evidence type="ECO:0000259" key="16">
    <source>
        <dbReference type="PROSITE" id="PS50113"/>
    </source>
</evidence>
<evidence type="ECO:0000256" key="10">
    <source>
        <dbReference type="ARBA" id="ARBA00023136"/>
    </source>
</evidence>
<dbReference type="InterPro" id="IPR029016">
    <property type="entry name" value="GAF-like_dom_sf"/>
</dbReference>
<dbReference type="PROSITE" id="PS50112">
    <property type="entry name" value="PAS"/>
    <property type="match status" value="3"/>
</dbReference>
<accession>S7VAK6</accession>
<dbReference type="Pfam" id="PF07694">
    <property type="entry name" value="5TM-5TMR_LYT"/>
    <property type="match status" value="1"/>
</dbReference>
<feature type="domain" description="PAC" evidence="16">
    <location>
        <begin position="277"/>
        <end position="329"/>
    </location>
</feature>
<gene>
    <name evidence="17" type="ORF">dsmv_1981</name>
</gene>
<feature type="transmembrane region" description="Helical" evidence="12">
    <location>
        <begin position="6"/>
        <end position="28"/>
    </location>
</feature>
<dbReference type="Pfam" id="PF13492">
    <property type="entry name" value="GAF_3"/>
    <property type="match status" value="1"/>
</dbReference>
<feature type="transmembrane region" description="Helical" evidence="12">
    <location>
        <begin position="137"/>
        <end position="155"/>
    </location>
</feature>
<dbReference type="PATRIC" id="fig|1121405.3.peg.1501"/>
<dbReference type="EC" id="2.7.13.3" evidence="3"/>
<dbReference type="Gene3D" id="3.30.565.10">
    <property type="entry name" value="Histidine kinase-like ATPase, C-terminal domain"/>
    <property type="match status" value="1"/>
</dbReference>
<dbReference type="RefSeq" id="WP_020876412.1">
    <property type="nucleotide sequence ID" value="NZ_ATHJ01000074.1"/>
</dbReference>
<comment type="catalytic activity">
    <reaction evidence="1">
        <text>ATP + protein L-histidine = ADP + protein N-phospho-L-histidine.</text>
        <dbReference type="EC" id="2.7.13.3"/>
    </reaction>
</comment>
<evidence type="ECO:0000256" key="4">
    <source>
        <dbReference type="ARBA" id="ARBA00022475"/>
    </source>
</evidence>
<evidence type="ECO:0000256" key="9">
    <source>
        <dbReference type="ARBA" id="ARBA00022989"/>
    </source>
</evidence>
<dbReference type="SUPFAM" id="SSF55781">
    <property type="entry name" value="GAF domain-like"/>
    <property type="match status" value="1"/>
</dbReference>
<feature type="domain" description="PAS" evidence="15">
    <location>
        <begin position="202"/>
        <end position="245"/>
    </location>
</feature>
<evidence type="ECO:0000256" key="5">
    <source>
        <dbReference type="ARBA" id="ARBA00022553"/>
    </source>
</evidence>
<dbReference type="SUPFAM" id="SSF47384">
    <property type="entry name" value="Homodimeric domain of signal transducing histidine kinase"/>
    <property type="match status" value="1"/>
</dbReference>
<dbReference type="PANTHER" id="PTHR43065">
    <property type="entry name" value="SENSOR HISTIDINE KINASE"/>
    <property type="match status" value="1"/>
</dbReference>
<dbReference type="InterPro" id="IPR003661">
    <property type="entry name" value="HisK_dim/P_dom"/>
</dbReference>
<dbReference type="EMBL" id="ATHJ01000074">
    <property type="protein sequence ID" value="EPR41548.1"/>
    <property type="molecule type" value="Genomic_DNA"/>
</dbReference>
<dbReference type="SMART" id="SM00091">
    <property type="entry name" value="PAS"/>
    <property type="match status" value="4"/>
</dbReference>
<feature type="transmembrane region" description="Helical" evidence="12">
    <location>
        <begin position="97"/>
        <end position="117"/>
    </location>
</feature>
<dbReference type="InterPro" id="IPR001610">
    <property type="entry name" value="PAC"/>
</dbReference>
<dbReference type="InterPro" id="IPR003018">
    <property type="entry name" value="GAF"/>
</dbReference>
<dbReference type="SUPFAM" id="SSF55785">
    <property type="entry name" value="PYP-like sensor domain (PAS domain)"/>
    <property type="match status" value="4"/>
</dbReference>
<evidence type="ECO:0000256" key="12">
    <source>
        <dbReference type="SAM" id="Phobius"/>
    </source>
</evidence>
<protein>
    <recommendedName>
        <fullName evidence="3">histidine kinase</fullName>
        <ecNumber evidence="3">2.7.13.3</ecNumber>
    </recommendedName>
</protein>
<dbReference type="SMART" id="SM00387">
    <property type="entry name" value="HATPase_c"/>
    <property type="match status" value="1"/>
</dbReference>
<evidence type="ECO:0000256" key="8">
    <source>
        <dbReference type="ARBA" id="ARBA00022777"/>
    </source>
</evidence>
<keyword evidence="8 17" id="KW-0418">Kinase</keyword>
<evidence type="ECO:0000256" key="3">
    <source>
        <dbReference type="ARBA" id="ARBA00012438"/>
    </source>
</evidence>
<dbReference type="InterPro" id="IPR011620">
    <property type="entry name" value="Sig_transdc_His_kinase_LytS_TM"/>
</dbReference>
<keyword evidence="9 12" id="KW-1133">Transmembrane helix</keyword>
<comment type="caution">
    <text evidence="17">The sequence shown here is derived from an EMBL/GenBank/DDBJ whole genome shotgun (WGS) entry which is preliminary data.</text>
</comment>
<dbReference type="InterPro" id="IPR003594">
    <property type="entry name" value="HATPase_dom"/>
</dbReference>
<proteinExistence type="predicted"/>
<dbReference type="SMART" id="SM00086">
    <property type="entry name" value="PAC"/>
    <property type="match status" value="4"/>
</dbReference>
<dbReference type="InterPro" id="IPR000014">
    <property type="entry name" value="PAS"/>
</dbReference>
<dbReference type="eggNOG" id="COG2203">
    <property type="taxonomic scope" value="Bacteria"/>
</dbReference>
<evidence type="ECO:0000256" key="6">
    <source>
        <dbReference type="ARBA" id="ARBA00022679"/>
    </source>
</evidence>
<dbReference type="SUPFAM" id="SSF52172">
    <property type="entry name" value="CheY-like"/>
    <property type="match status" value="1"/>
</dbReference>
<evidence type="ECO:0000256" key="2">
    <source>
        <dbReference type="ARBA" id="ARBA00004651"/>
    </source>
</evidence>
<dbReference type="NCBIfam" id="TIGR00229">
    <property type="entry name" value="sensory_box"/>
    <property type="match status" value="3"/>
</dbReference>
<dbReference type="PROSITE" id="PS50110">
    <property type="entry name" value="RESPONSE_REGULATORY"/>
    <property type="match status" value="1"/>
</dbReference>
<dbReference type="InterPro" id="IPR005467">
    <property type="entry name" value="His_kinase_dom"/>
</dbReference>
<dbReference type="AlphaFoldDB" id="S7VAK6"/>
<dbReference type="Pfam" id="PF13426">
    <property type="entry name" value="PAS_9"/>
    <property type="match status" value="3"/>
</dbReference>
<dbReference type="Proteomes" id="UP000014977">
    <property type="component" value="Unassembled WGS sequence"/>
</dbReference>
<dbReference type="InterPro" id="IPR000700">
    <property type="entry name" value="PAS-assoc_C"/>
</dbReference>
<dbReference type="Pfam" id="PF02518">
    <property type="entry name" value="HATPase_c"/>
    <property type="match status" value="1"/>
</dbReference>
<dbReference type="InterPro" id="IPR036890">
    <property type="entry name" value="HATPase_C_sf"/>
</dbReference>
<dbReference type="PROSITE" id="PS50109">
    <property type="entry name" value="HIS_KIN"/>
    <property type="match status" value="1"/>
</dbReference>
<dbReference type="Pfam" id="PF00072">
    <property type="entry name" value="Response_reg"/>
    <property type="match status" value="1"/>
</dbReference>
<evidence type="ECO:0000259" key="15">
    <source>
        <dbReference type="PROSITE" id="PS50112"/>
    </source>
</evidence>
<feature type="transmembrane region" description="Helical" evidence="12">
    <location>
        <begin position="40"/>
        <end position="58"/>
    </location>
</feature>
<feature type="transmembrane region" description="Helical" evidence="12">
    <location>
        <begin position="70"/>
        <end position="90"/>
    </location>
</feature>
<dbReference type="PRINTS" id="PR00344">
    <property type="entry name" value="BCTRLSENSOR"/>
</dbReference>
<dbReference type="STRING" id="897.B2D07_19890"/>
<evidence type="ECO:0000256" key="11">
    <source>
        <dbReference type="PROSITE-ProRule" id="PRU00169"/>
    </source>
</evidence>
<dbReference type="SMART" id="SM00388">
    <property type="entry name" value="HisKA"/>
    <property type="match status" value="1"/>
</dbReference>
<dbReference type="Gene3D" id="3.30.450.20">
    <property type="entry name" value="PAS domain"/>
    <property type="match status" value="4"/>
</dbReference>
<dbReference type="eggNOG" id="COG4191">
    <property type="taxonomic scope" value="Bacteria"/>
</dbReference>
<evidence type="ECO:0000256" key="7">
    <source>
        <dbReference type="ARBA" id="ARBA00022692"/>
    </source>
</evidence>
<evidence type="ECO:0000313" key="17">
    <source>
        <dbReference type="EMBL" id="EPR41548.1"/>
    </source>
</evidence>
<sequence>MTSLSTAGLVNNVALLLAMILIYDIVFLRHIQSESFPKQVFLGAILGVIGVGIMMNPVEFLPGIIFDTRSVLLCITGFFFGTVPTVIAVSITGGYRVVLGGTGTWTGIAVIITSGAVGLTWRQCRKGNLKNASVRELYLLGIVTHILMLVCMLTLPQAVAFDVISRISLPVMLVLPLGAVLMGRLLINRLDRIQAASALELSEAKYRDILENAVEGFFQSTPEGRFLAVNPSFSRMFGYESPEAMIADISDISRQCYIDPEERRRWQREMTKNGKIENFEFRAKRKDGSEIWLSDSSRAIYGPDGHILLYEGNVSDISDRKKNEEYYRQIIESSIDGFMIVDQDGYILDVNDAYCKLVGYDRNAMLKMSVDRIEAMESASDVERRIKEITALGRGRFETRHRCKSGRILDVETSTTFSEKNGGIFFSFIRDITHQKQHESEQEITLHLLQALHQDNSLETLIRNVITLMADGSGCDAVGIRIRKGDDYPYFETRGFLPDFVEAESRLCRLDANGKPILDGSGNPLLECMCGNVIHGRFDPALPFFTPNGSFWTNSTTALLASSTEAERQSRTRNRCNGEGYESVALIPLRAGNQSLGLLQFNDRHPNKFNEKQIRLFERLASSLAIGISHRITASKLRERNQILSAVLDHTHIMAAMLDTRFNFIWVNSAYAEKDRRDAAFYPGRNHFDLYPHEENQRIFQSVVDTGTAFFTTARPFEYPGQPDRGVTYWDWSLIPVKDDNENTTGLVFTLVDVTEQVRAGEALRESEERYRAFFEKGPDGVVIIDPDVAGPIDFNDQVCRQLGYSRKEFAMLTLHDIDGIETRDDTRKRIRNVMDKGHDDFDTLQRTKQGELRNVHVTAQVIEVGGRPVYHCIWRDITERKRMEEELLKTQKLESVGMLAGGIAHDFNNILTTIIGNTALAKDHAAPESELFDLLNEIETTSTRARTLTRQLLTFAKGGAPVKDTVSIKELIRESAAFVLRGSKTLCEYFIAKDLWPVEIDVGQMNQVIHNIVINANQAMPDGGILHVRAENLMIGEKDGLPVLPGRYIRISISDQGVGIAEKHLFKIFDPYFTTKHEGSGLGLATSYAVVKKHGGYITAESELGKGSTFHIYLPASDKSIPSKTPFALLRNQGKILIMDDEAALRKIIGRMLQRLGYEPDFATDGAEVIGKYQTAMASESPYDAVILDMTIPGGMGGKEAVRRLLEMDPGVKAIVFSGYSDDPVLSNFRDYGFVGMMPKPFEFQTLSHVLDNVLNNPASKRP</sequence>
<dbReference type="Gene3D" id="1.10.287.130">
    <property type="match status" value="1"/>
</dbReference>
<keyword evidence="7 12" id="KW-0812">Transmembrane</keyword>
<feature type="modified residue" description="4-aspartylphosphate" evidence="11">
    <location>
        <position position="1190"/>
    </location>
</feature>
<dbReference type="Gene3D" id="3.40.50.2300">
    <property type="match status" value="1"/>
</dbReference>
<dbReference type="CDD" id="cd17546">
    <property type="entry name" value="REC_hyHK_CKI1_RcsC-like"/>
    <property type="match status" value="1"/>
</dbReference>
<dbReference type="Pfam" id="PF08448">
    <property type="entry name" value="PAS_4"/>
    <property type="match status" value="1"/>
</dbReference>
<dbReference type="eggNOG" id="COG0784">
    <property type="taxonomic scope" value="Bacteria"/>
</dbReference>
<dbReference type="SUPFAM" id="SSF55874">
    <property type="entry name" value="ATPase domain of HSP90 chaperone/DNA topoisomerase II/histidine kinase"/>
    <property type="match status" value="1"/>
</dbReference>
<dbReference type="InterPro" id="IPR036097">
    <property type="entry name" value="HisK_dim/P_sf"/>
</dbReference>
<name>S7VAK6_DESML</name>
<keyword evidence="10 12" id="KW-0472">Membrane</keyword>
<dbReference type="GO" id="GO:0000155">
    <property type="term" value="F:phosphorelay sensor kinase activity"/>
    <property type="evidence" value="ECO:0007669"/>
    <property type="project" value="InterPro"/>
</dbReference>
<organism evidence="17 18">
    <name type="scientific">Desulfococcus multivorans DSM 2059</name>
    <dbReference type="NCBI Taxonomy" id="1121405"/>
    <lineage>
        <taxon>Bacteria</taxon>
        <taxon>Pseudomonadati</taxon>
        <taxon>Thermodesulfobacteriota</taxon>
        <taxon>Desulfobacteria</taxon>
        <taxon>Desulfobacterales</taxon>
        <taxon>Desulfococcaceae</taxon>
        <taxon>Desulfococcus</taxon>
    </lineage>
</organism>
<dbReference type="CDD" id="cd00082">
    <property type="entry name" value="HisKA"/>
    <property type="match status" value="1"/>
</dbReference>
<evidence type="ECO:0000256" key="1">
    <source>
        <dbReference type="ARBA" id="ARBA00000085"/>
    </source>
</evidence>
<dbReference type="Gene3D" id="3.30.450.40">
    <property type="match status" value="1"/>
</dbReference>
<dbReference type="InterPro" id="IPR035965">
    <property type="entry name" value="PAS-like_dom_sf"/>
</dbReference>
<feature type="domain" description="Response regulatory" evidence="14">
    <location>
        <begin position="1136"/>
        <end position="1256"/>
    </location>
</feature>